<evidence type="ECO:0000313" key="3">
    <source>
        <dbReference type="Proteomes" id="UP000315295"/>
    </source>
</evidence>
<feature type="region of interest" description="Disordered" evidence="1">
    <location>
        <begin position="1"/>
        <end position="72"/>
    </location>
</feature>
<organism evidence="2 3">
    <name type="scientific">Malus baccata</name>
    <name type="common">Siberian crab apple</name>
    <name type="synonym">Pyrus baccata</name>
    <dbReference type="NCBI Taxonomy" id="106549"/>
    <lineage>
        <taxon>Eukaryota</taxon>
        <taxon>Viridiplantae</taxon>
        <taxon>Streptophyta</taxon>
        <taxon>Embryophyta</taxon>
        <taxon>Tracheophyta</taxon>
        <taxon>Spermatophyta</taxon>
        <taxon>Magnoliopsida</taxon>
        <taxon>eudicotyledons</taxon>
        <taxon>Gunneridae</taxon>
        <taxon>Pentapetalae</taxon>
        <taxon>rosids</taxon>
        <taxon>fabids</taxon>
        <taxon>Rosales</taxon>
        <taxon>Rosaceae</taxon>
        <taxon>Amygdaloideae</taxon>
        <taxon>Maleae</taxon>
        <taxon>Malus</taxon>
    </lineage>
</organism>
<evidence type="ECO:0000256" key="1">
    <source>
        <dbReference type="SAM" id="MobiDB-lite"/>
    </source>
</evidence>
<gene>
    <name evidence="2" type="ORF">C1H46_018040</name>
</gene>
<comment type="caution">
    <text evidence="2">The sequence shown here is derived from an EMBL/GenBank/DDBJ whole genome shotgun (WGS) entry which is preliminary data.</text>
</comment>
<feature type="compositionally biased region" description="Polar residues" evidence="1">
    <location>
        <begin position="19"/>
        <end position="40"/>
    </location>
</feature>
<evidence type="ECO:0000313" key="2">
    <source>
        <dbReference type="EMBL" id="TQD96274.1"/>
    </source>
</evidence>
<dbReference type="EMBL" id="VIEB01000294">
    <property type="protein sequence ID" value="TQD96274.1"/>
    <property type="molecule type" value="Genomic_DNA"/>
</dbReference>
<accession>A0A540MC06</accession>
<reference evidence="2 3" key="1">
    <citation type="journal article" date="2019" name="G3 (Bethesda)">
        <title>Sequencing of a Wild Apple (Malus baccata) Genome Unravels the Differences Between Cultivated and Wild Apple Species Regarding Disease Resistance and Cold Tolerance.</title>
        <authorList>
            <person name="Chen X."/>
        </authorList>
    </citation>
    <scope>NUCLEOTIDE SEQUENCE [LARGE SCALE GENOMIC DNA]</scope>
    <source>
        <strain evidence="3">cv. Shandingzi</strain>
        <tissue evidence="2">Leaves</tissue>
    </source>
</reference>
<feature type="compositionally biased region" description="Polar residues" evidence="1">
    <location>
        <begin position="49"/>
        <end position="72"/>
    </location>
</feature>
<dbReference type="AlphaFoldDB" id="A0A540MC06"/>
<proteinExistence type="predicted"/>
<protein>
    <submittedName>
        <fullName evidence="2">Uncharacterized protein</fullName>
    </submittedName>
</protein>
<feature type="compositionally biased region" description="Acidic residues" evidence="1">
    <location>
        <begin position="1"/>
        <end position="18"/>
    </location>
</feature>
<dbReference type="Proteomes" id="UP000315295">
    <property type="component" value="Unassembled WGS sequence"/>
</dbReference>
<sequence length="158" mass="17340">MDGDSNPDQGITDEDSNPDESSFLQVDSNPNEGSFLQVDSNPDEEKTKPPSSGGPSHTANANARSPSTNQLYPTLSLLTTNAHARFPSSNQFYPTTRLSTTNVQTSLPLSNQSPNYSWSCSPPNFTFTSVLQSQKCMTHLNQDVFPYDFEEHQDACNS</sequence>
<name>A0A540MC06_MALBA</name>
<keyword evidence="3" id="KW-1185">Reference proteome</keyword>